<comment type="similarity">
    <text evidence="3 10">Belongs to the PurH family.</text>
</comment>
<evidence type="ECO:0000256" key="7">
    <source>
        <dbReference type="ARBA" id="ARBA00023268"/>
    </source>
</evidence>
<comment type="caution">
    <text evidence="12">The sequence shown here is derived from an EMBL/GenBank/DDBJ whole genome shotgun (WGS) entry which is preliminary data.</text>
</comment>
<dbReference type="FunFam" id="3.40.50.1380:FF:000001">
    <property type="entry name" value="Bifunctional purine biosynthesis protein PurH"/>
    <property type="match status" value="1"/>
</dbReference>
<dbReference type="NCBIfam" id="NF002049">
    <property type="entry name" value="PRK00881.1"/>
    <property type="match status" value="1"/>
</dbReference>
<dbReference type="InterPro" id="IPR036914">
    <property type="entry name" value="MGS-like_dom_sf"/>
</dbReference>
<evidence type="ECO:0000256" key="9">
    <source>
        <dbReference type="ARBA" id="ARBA00050687"/>
    </source>
</evidence>
<evidence type="ECO:0000259" key="11">
    <source>
        <dbReference type="PROSITE" id="PS51855"/>
    </source>
</evidence>
<gene>
    <name evidence="10 12" type="primary">purH</name>
    <name evidence="12" type="ORF">NCTC13150_01599</name>
</gene>
<dbReference type="CDD" id="cd01421">
    <property type="entry name" value="IMPCH"/>
    <property type="match status" value="1"/>
</dbReference>
<dbReference type="PIRSF" id="PIRSF000414">
    <property type="entry name" value="AICARFT_IMPCHas"/>
    <property type="match status" value="1"/>
</dbReference>
<dbReference type="Gene3D" id="3.40.140.20">
    <property type="match status" value="2"/>
</dbReference>
<dbReference type="AlphaFoldDB" id="A0A8H2QSL0"/>
<dbReference type="SMART" id="SM00798">
    <property type="entry name" value="AICARFT_IMPCHas"/>
    <property type="match status" value="1"/>
</dbReference>
<reference evidence="12 13" key="1">
    <citation type="submission" date="2019-02" db="EMBL/GenBank/DDBJ databases">
        <authorList>
            <consortium name="Pathogen Informatics"/>
        </authorList>
    </citation>
    <scope>NUCLEOTIDE SEQUENCE [LARGE SCALE GENOMIC DNA]</scope>
    <source>
        <strain evidence="12 13">3012STDY7089603</strain>
    </source>
</reference>
<comment type="catalytic activity">
    <reaction evidence="8 10">
        <text>(6R)-10-formyltetrahydrofolate + 5-amino-1-(5-phospho-beta-D-ribosyl)imidazole-4-carboxamide = 5-formamido-1-(5-phospho-D-ribosyl)imidazole-4-carboxamide + (6S)-5,6,7,8-tetrahydrofolate</text>
        <dbReference type="Rhea" id="RHEA:22192"/>
        <dbReference type="ChEBI" id="CHEBI:57453"/>
        <dbReference type="ChEBI" id="CHEBI:58467"/>
        <dbReference type="ChEBI" id="CHEBI:58475"/>
        <dbReference type="ChEBI" id="CHEBI:195366"/>
        <dbReference type="EC" id="2.1.2.3"/>
    </reaction>
</comment>
<keyword evidence="13" id="KW-1185">Reference proteome</keyword>
<organism evidence="12 13">
    <name type="scientific">Urinicoccus massiliensis</name>
    <dbReference type="NCBI Taxonomy" id="1723382"/>
    <lineage>
        <taxon>Bacteria</taxon>
        <taxon>Bacillati</taxon>
        <taxon>Bacillota</taxon>
        <taxon>Tissierellia</taxon>
        <taxon>Tissierellales</taxon>
        <taxon>Peptoniphilaceae</taxon>
        <taxon>Urinicoccus</taxon>
    </lineage>
</organism>
<proteinExistence type="inferred from homology"/>
<dbReference type="FunFam" id="3.40.140.20:FF:000001">
    <property type="entry name" value="Bifunctional purine biosynthesis protein PurH"/>
    <property type="match status" value="1"/>
</dbReference>
<dbReference type="UniPathway" id="UPA00074">
    <property type="reaction ID" value="UER00133"/>
</dbReference>
<dbReference type="HAMAP" id="MF_00139">
    <property type="entry name" value="PurH"/>
    <property type="match status" value="1"/>
</dbReference>
<dbReference type="GO" id="GO:0005829">
    <property type="term" value="C:cytosol"/>
    <property type="evidence" value="ECO:0007669"/>
    <property type="project" value="TreeGrafter"/>
</dbReference>
<dbReference type="PROSITE" id="PS51855">
    <property type="entry name" value="MGS"/>
    <property type="match status" value="1"/>
</dbReference>
<dbReference type="SMART" id="SM00851">
    <property type="entry name" value="MGS"/>
    <property type="match status" value="1"/>
</dbReference>
<dbReference type="GO" id="GO:0006189">
    <property type="term" value="P:'de novo' IMP biosynthetic process"/>
    <property type="evidence" value="ECO:0007669"/>
    <property type="project" value="UniProtKB-UniRule"/>
</dbReference>
<keyword evidence="6 10" id="KW-0378">Hydrolase</keyword>
<dbReference type="EMBL" id="CAACYI010000001">
    <property type="protein sequence ID" value="VFB17021.1"/>
    <property type="molecule type" value="Genomic_DNA"/>
</dbReference>
<evidence type="ECO:0000256" key="8">
    <source>
        <dbReference type="ARBA" id="ARBA00050488"/>
    </source>
</evidence>
<dbReference type="InterPro" id="IPR002695">
    <property type="entry name" value="PurH-like"/>
</dbReference>
<dbReference type="EC" id="3.5.4.10" evidence="10"/>
<dbReference type="Proteomes" id="UP000377798">
    <property type="component" value="Unassembled WGS sequence"/>
</dbReference>
<dbReference type="RefSeq" id="WP_034439965.1">
    <property type="nucleotide sequence ID" value="NZ_CAACYI010000001.1"/>
</dbReference>
<evidence type="ECO:0000256" key="3">
    <source>
        <dbReference type="ARBA" id="ARBA00007667"/>
    </source>
</evidence>
<dbReference type="InterPro" id="IPR016193">
    <property type="entry name" value="Cytidine_deaminase-like"/>
</dbReference>
<evidence type="ECO:0000313" key="12">
    <source>
        <dbReference type="EMBL" id="VFB17021.1"/>
    </source>
</evidence>
<keyword evidence="5 10" id="KW-0658">Purine biosynthesis</keyword>
<dbReference type="EC" id="2.1.2.3" evidence="10"/>
<evidence type="ECO:0000256" key="4">
    <source>
        <dbReference type="ARBA" id="ARBA00022679"/>
    </source>
</evidence>
<dbReference type="SUPFAM" id="SSF53927">
    <property type="entry name" value="Cytidine deaminase-like"/>
    <property type="match status" value="1"/>
</dbReference>
<feature type="domain" description="MGS-like" evidence="11">
    <location>
        <begin position="1"/>
        <end position="143"/>
    </location>
</feature>
<evidence type="ECO:0000256" key="1">
    <source>
        <dbReference type="ARBA" id="ARBA00004844"/>
    </source>
</evidence>
<dbReference type="NCBIfam" id="TIGR00355">
    <property type="entry name" value="purH"/>
    <property type="match status" value="1"/>
</dbReference>
<dbReference type="PANTHER" id="PTHR11692">
    <property type="entry name" value="BIFUNCTIONAL PURINE BIOSYNTHESIS PROTEIN PURH"/>
    <property type="match status" value="1"/>
</dbReference>
<evidence type="ECO:0000256" key="6">
    <source>
        <dbReference type="ARBA" id="ARBA00022801"/>
    </source>
</evidence>
<evidence type="ECO:0000256" key="10">
    <source>
        <dbReference type="HAMAP-Rule" id="MF_00139"/>
    </source>
</evidence>
<dbReference type="GO" id="GO:0004643">
    <property type="term" value="F:phosphoribosylaminoimidazolecarboxamide formyltransferase activity"/>
    <property type="evidence" value="ECO:0007669"/>
    <property type="project" value="UniProtKB-UniRule"/>
</dbReference>
<dbReference type="InterPro" id="IPR024051">
    <property type="entry name" value="AICAR_Tfase_dup_dom_sf"/>
</dbReference>
<dbReference type="Gene3D" id="3.40.50.1380">
    <property type="entry name" value="Methylglyoxal synthase-like domain"/>
    <property type="match status" value="1"/>
</dbReference>
<dbReference type="PANTHER" id="PTHR11692:SF0">
    <property type="entry name" value="BIFUNCTIONAL PURINE BIOSYNTHESIS PROTEIN ATIC"/>
    <property type="match status" value="1"/>
</dbReference>
<comment type="catalytic activity">
    <reaction evidence="9 10">
        <text>IMP + H2O = 5-formamido-1-(5-phospho-D-ribosyl)imidazole-4-carboxamide</text>
        <dbReference type="Rhea" id="RHEA:18445"/>
        <dbReference type="ChEBI" id="CHEBI:15377"/>
        <dbReference type="ChEBI" id="CHEBI:58053"/>
        <dbReference type="ChEBI" id="CHEBI:58467"/>
        <dbReference type="EC" id="3.5.4.10"/>
    </reaction>
</comment>
<keyword evidence="7 10" id="KW-0511">Multifunctional enzyme</keyword>
<evidence type="ECO:0000256" key="5">
    <source>
        <dbReference type="ARBA" id="ARBA00022755"/>
    </source>
</evidence>
<name>A0A8H2QSL0_9FIRM</name>
<comment type="domain">
    <text evidence="10">The IMP cyclohydrolase activity resides in the N-terminal region.</text>
</comment>
<dbReference type="Pfam" id="PF01808">
    <property type="entry name" value="AICARFT_IMPCHas"/>
    <property type="match status" value="1"/>
</dbReference>
<accession>A0A8H2QSL0</accession>
<keyword evidence="4 10" id="KW-0808">Transferase</keyword>
<comment type="pathway">
    <text evidence="1 10">Purine metabolism; IMP biosynthesis via de novo pathway; IMP from 5-formamido-1-(5-phospho-D-ribosyl)imidazole-4-carboxamide: step 1/1.</text>
</comment>
<sequence length="504" mass="56307">MTYALLSVTDKRGIGDLARGLAQRGYKLLSTGGTMKAIQDAGVEVENISAYTGFPEMLDGRVKTLHPKVHGGLLYRRDLEDHVKTVKDHGIESIDLVVCNLYDFEGHLEKQAPHEEMIENIDIGGPSMIRSAAKNYQSVYVLTDPEDYEDVFKAMDGEIDDKAFRERLAMKAFSTTAYYDAMISRYMQDRLGEKAKTLTLGLKKVSDLRYGENPHQKAARYRDPMVDSYYKSIQQYQGKELSFNNLNDLNTALELVMEFKDPACVALKHATPCGVAKADTVYQAYEKAFEADSLSIFGGVVAFNQEVDGKTAEKMVEIFLEVVAAPSFSDQALEAFKKKPNLRVLQFDPKKQTASMDIKFTSGDFIIQEKDKLAHTDWKTVTKKEASPQEIKDLEFAELVCKYARSNAVVVVKDGQTLGIGGGQTSRIWALESIQTHHKDRDFTGAVLASDAFFPFDDCVKLAAKMGIKAIVQPGGSIRDEDSIKVCDQEGMAMIFTNTRHFRH</sequence>
<evidence type="ECO:0000313" key="13">
    <source>
        <dbReference type="Proteomes" id="UP000377798"/>
    </source>
</evidence>
<dbReference type="SUPFAM" id="SSF52335">
    <property type="entry name" value="Methylglyoxal synthase-like"/>
    <property type="match status" value="1"/>
</dbReference>
<dbReference type="Pfam" id="PF02142">
    <property type="entry name" value="MGS"/>
    <property type="match status" value="1"/>
</dbReference>
<dbReference type="GO" id="GO:0003937">
    <property type="term" value="F:IMP cyclohydrolase activity"/>
    <property type="evidence" value="ECO:0007669"/>
    <property type="project" value="UniProtKB-UniRule"/>
</dbReference>
<evidence type="ECO:0000256" key="2">
    <source>
        <dbReference type="ARBA" id="ARBA00004954"/>
    </source>
</evidence>
<comment type="pathway">
    <text evidence="2 10">Purine metabolism; IMP biosynthesis via de novo pathway; 5-formamido-1-(5-phospho-D-ribosyl)imidazole-4-carboxamide from 5-amino-1-(5-phospho-D-ribosyl)imidazole-4-carboxamide (10-formyl THF route): step 1/1.</text>
</comment>
<dbReference type="InterPro" id="IPR011607">
    <property type="entry name" value="MGS-like_dom"/>
</dbReference>
<protein>
    <recommendedName>
        <fullName evidence="10">Bifunctional purine biosynthesis protein PurH</fullName>
    </recommendedName>
    <domain>
        <recommendedName>
            <fullName evidence="10">Phosphoribosylaminoimidazolecarboxamide formyltransferase</fullName>
            <ecNumber evidence="10">2.1.2.3</ecNumber>
        </recommendedName>
        <alternativeName>
            <fullName evidence="10">AICAR transformylase</fullName>
        </alternativeName>
    </domain>
    <domain>
        <recommendedName>
            <fullName evidence="10">IMP cyclohydrolase</fullName>
            <ecNumber evidence="10">3.5.4.10</ecNumber>
        </recommendedName>
        <alternativeName>
            <fullName evidence="10">ATIC</fullName>
        </alternativeName>
        <alternativeName>
            <fullName evidence="10">IMP synthase</fullName>
        </alternativeName>
        <alternativeName>
            <fullName evidence="10">Inosinicase</fullName>
        </alternativeName>
    </domain>
</protein>